<accession>F7Y5R2</accession>
<reference evidence="1 2" key="1">
    <citation type="submission" date="2010-10" db="EMBL/GenBank/DDBJ databases">
        <title>Complete sequence of Mesorhizobium opportunistum WSM2075.</title>
        <authorList>
            <consortium name="US DOE Joint Genome Institute"/>
            <person name="Lucas S."/>
            <person name="Copeland A."/>
            <person name="Lapidus A."/>
            <person name="Cheng J.-F."/>
            <person name="Bruce D."/>
            <person name="Goodwin L."/>
            <person name="Pitluck S."/>
            <person name="Chertkov O."/>
            <person name="Misra M."/>
            <person name="Detter J.C."/>
            <person name="Han C."/>
            <person name="Tapia R."/>
            <person name="Land M."/>
            <person name="Hauser L."/>
            <person name="Kyrpides N."/>
            <person name="Ovchinnikova G."/>
            <person name="Mavrommatis K.M."/>
            <person name="Tiwari R.P."/>
            <person name="Howieson J.G."/>
            <person name="O'Hara G.W."/>
            <person name="Nandasena K.G."/>
            <person name="Woyke T."/>
        </authorList>
    </citation>
    <scope>NUCLEOTIDE SEQUENCE [LARGE SCALE GENOMIC DNA]</scope>
    <source>
        <strain evidence="2">LMG 24607 / HAMBI 3007 / WSM2075</strain>
    </source>
</reference>
<name>F7Y5R2_MESOW</name>
<dbReference type="EMBL" id="CP002279">
    <property type="protein sequence ID" value="AEH87387.1"/>
    <property type="molecule type" value="Genomic_DNA"/>
</dbReference>
<dbReference type="HOGENOM" id="CLU_1359069_0_0_5"/>
<evidence type="ECO:0000313" key="1">
    <source>
        <dbReference type="EMBL" id="AEH87387.1"/>
    </source>
</evidence>
<gene>
    <name evidence="1" type="ordered locus">Mesop_2930</name>
</gene>
<protein>
    <submittedName>
        <fullName evidence="1">Uncharacterized protein</fullName>
    </submittedName>
</protein>
<evidence type="ECO:0000313" key="2">
    <source>
        <dbReference type="Proteomes" id="UP000001623"/>
    </source>
</evidence>
<dbReference type="KEGG" id="mop:Mesop_2930"/>
<sequence>MRFWHSVKIGQHISWRRGAEHPSPRTSTLWLRLPAMPFSIKTLPRCLSLTLLMFQSPGCRCRRIAREHRLQASQAGLLGVQLIAGTPCASPGSCVSALIDLKQRDAEADRVDLFDERGHHRFATMHGHTCCTRVAQNVKQEEMFPGRVWRRNLPGIWPLPGREHRARRPVGILAKSVRGRLACRWTWLTRWLSPKFAPHVR</sequence>
<organism evidence="1 2">
    <name type="scientific">Mesorhizobium opportunistum (strain LMG 24607 / HAMBI 3007 / WSM2075)</name>
    <dbReference type="NCBI Taxonomy" id="536019"/>
    <lineage>
        <taxon>Bacteria</taxon>
        <taxon>Pseudomonadati</taxon>
        <taxon>Pseudomonadota</taxon>
        <taxon>Alphaproteobacteria</taxon>
        <taxon>Hyphomicrobiales</taxon>
        <taxon>Phyllobacteriaceae</taxon>
        <taxon>Mesorhizobium</taxon>
    </lineage>
</organism>
<dbReference type="AlphaFoldDB" id="F7Y5R2"/>
<proteinExistence type="predicted"/>
<dbReference type="Proteomes" id="UP000001623">
    <property type="component" value="Chromosome"/>
</dbReference>